<dbReference type="PRINTS" id="PR00111">
    <property type="entry name" value="ABHYDROLASE"/>
</dbReference>
<comment type="caution">
    <text evidence="2">The sequence shown here is derived from an EMBL/GenBank/DDBJ whole genome shotgun (WGS) entry which is preliminary data.</text>
</comment>
<name>A0A0W7WI59_9RHOB</name>
<keyword evidence="3" id="KW-1185">Reference proteome</keyword>
<dbReference type="Gene3D" id="3.40.50.1820">
    <property type="entry name" value="alpha/beta hydrolase"/>
    <property type="match status" value="1"/>
</dbReference>
<dbReference type="Pfam" id="PF00561">
    <property type="entry name" value="Abhydrolase_1"/>
    <property type="match status" value="1"/>
</dbReference>
<dbReference type="EMBL" id="LPXO01000008">
    <property type="protein sequence ID" value="KUF10223.1"/>
    <property type="molecule type" value="Genomic_DNA"/>
</dbReference>
<gene>
    <name evidence="2" type="ORF">AVJ23_13895</name>
</gene>
<dbReference type="GO" id="GO:0016020">
    <property type="term" value="C:membrane"/>
    <property type="evidence" value="ECO:0007669"/>
    <property type="project" value="TreeGrafter"/>
</dbReference>
<organism evidence="2 3">
    <name type="scientific">Pseudoponticoccus marisrubri</name>
    <dbReference type="NCBI Taxonomy" id="1685382"/>
    <lineage>
        <taxon>Bacteria</taxon>
        <taxon>Pseudomonadati</taxon>
        <taxon>Pseudomonadota</taxon>
        <taxon>Alphaproteobacteria</taxon>
        <taxon>Rhodobacterales</taxon>
        <taxon>Roseobacteraceae</taxon>
        <taxon>Pseudoponticoccus</taxon>
    </lineage>
</organism>
<dbReference type="PANTHER" id="PTHR43798:SF33">
    <property type="entry name" value="HYDROLASE, PUTATIVE (AFU_ORTHOLOGUE AFUA_2G14860)-RELATED"/>
    <property type="match status" value="1"/>
</dbReference>
<protein>
    <recommendedName>
        <fullName evidence="1">AB hydrolase-1 domain-containing protein</fullName>
    </recommendedName>
</protein>
<dbReference type="SUPFAM" id="SSF53474">
    <property type="entry name" value="alpha/beta-Hydrolases"/>
    <property type="match status" value="1"/>
</dbReference>
<proteinExistence type="predicted"/>
<evidence type="ECO:0000259" key="1">
    <source>
        <dbReference type="Pfam" id="PF00561"/>
    </source>
</evidence>
<evidence type="ECO:0000313" key="2">
    <source>
        <dbReference type="EMBL" id="KUF10223.1"/>
    </source>
</evidence>
<feature type="domain" description="AB hydrolase-1" evidence="1">
    <location>
        <begin position="61"/>
        <end position="291"/>
    </location>
</feature>
<dbReference type="InterPro" id="IPR050266">
    <property type="entry name" value="AB_hydrolase_sf"/>
</dbReference>
<dbReference type="PANTHER" id="PTHR43798">
    <property type="entry name" value="MONOACYLGLYCEROL LIPASE"/>
    <property type="match status" value="1"/>
</dbReference>
<dbReference type="AlphaFoldDB" id="A0A0W7WI59"/>
<accession>A0A0W7WI59</accession>
<reference evidence="2 3" key="1">
    <citation type="submission" date="2015-12" db="EMBL/GenBank/DDBJ databases">
        <authorList>
            <person name="Shamseldin A."/>
            <person name="Moawad H."/>
            <person name="Abd El-Rahim W.M."/>
            <person name="Sadowsky M.J."/>
        </authorList>
    </citation>
    <scope>NUCLEOTIDE SEQUENCE [LARGE SCALE GENOMIC DNA]</scope>
    <source>
        <strain evidence="2 3">SJ5A-1</strain>
    </source>
</reference>
<sequence>MPGLGATLAGAGLAALPGLREWRRIPVDARLRAQAPGRFAELPGGLTHYDWLGPERGPVAVCVHGLTTPSFVWLALARRLVAMGYRLLIYDLYGRGYSGRPRGPQGPRFFTDQLRALLAHEGLDADITLIGYSMGGAIATAFAAEEAHRLRRLVLLAPAGMTHDPGRLTAWAVEWPLAGDWLFHMGFPAATRRAVAREAGAETDGIGTRQLAELNRRGFVRSVLAALRGTLRHPMEAQHRAVAQTGLPVAAIWGREDRVIPLRAMGMLTQWNRHARHRVIDGAGHGLPYTHAAEIAAALRDLQAG</sequence>
<evidence type="ECO:0000313" key="3">
    <source>
        <dbReference type="Proteomes" id="UP000054396"/>
    </source>
</evidence>
<dbReference type="InterPro" id="IPR029058">
    <property type="entry name" value="AB_hydrolase_fold"/>
</dbReference>
<dbReference type="STRING" id="1685382.AVJ23_13895"/>
<dbReference type="OrthoDB" id="7267294at2"/>
<dbReference type="Proteomes" id="UP000054396">
    <property type="component" value="Unassembled WGS sequence"/>
</dbReference>
<dbReference type="InterPro" id="IPR000073">
    <property type="entry name" value="AB_hydrolase_1"/>
</dbReference>